<evidence type="ECO:0000256" key="2">
    <source>
        <dbReference type="ARBA" id="ARBA00012759"/>
    </source>
</evidence>
<evidence type="ECO:0000313" key="8">
    <source>
        <dbReference type="EnsemblProtists" id="HpaP801709"/>
    </source>
</evidence>
<accession>M4B609</accession>
<evidence type="ECO:0000256" key="1">
    <source>
        <dbReference type="ARBA" id="ARBA00000707"/>
    </source>
</evidence>
<dbReference type="Proteomes" id="UP000011713">
    <property type="component" value="Unassembled WGS sequence"/>
</dbReference>
<keyword evidence="5" id="KW-0378">Hydrolase</keyword>
<dbReference type="EC" id="3.4.19.12" evidence="2"/>
<evidence type="ECO:0000256" key="4">
    <source>
        <dbReference type="ARBA" id="ARBA00022786"/>
    </source>
</evidence>
<evidence type="ECO:0000256" key="3">
    <source>
        <dbReference type="ARBA" id="ARBA00022670"/>
    </source>
</evidence>
<evidence type="ECO:0000259" key="7">
    <source>
        <dbReference type="PROSITE" id="PS50957"/>
    </source>
</evidence>
<evidence type="ECO:0000256" key="6">
    <source>
        <dbReference type="PROSITE-ProRule" id="PRU00331"/>
    </source>
</evidence>
<feature type="domain" description="Josephin" evidence="7">
    <location>
        <begin position="1"/>
        <end position="95"/>
    </location>
</feature>
<protein>
    <recommendedName>
        <fullName evidence="2">ubiquitinyl hydrolase 1</fullName>
        <ecNumber evidence="2">3.4.19.12</ecNumber>
    </recommendedName>
</protein>
<evidence type="ECO:0000256" key="5">
    <source>
        <dbReference type="ARBA" id="ARBA00022801"/>
    </source>
</evidence>
<dbReference type="GO" id="GO:0004843">
    <property type="term" value="F:cysteine-type deubiquitinase activity"/>
    <property type="evidence" value="ECO:0007669"/>
    <property type="project" value="UniProtKB-EC"/>
</dbReference>
<dbReference type="HOGENOM" id="CLU_2377279_0_0_1"/>
<keyword evidence="3" id="KW-0645">Protease</keyword>
<dbReference type="PANTHER" id="PTHR13291:SF0">
    <property type="entry name" value="JOSEPHIN-LIKE PROTEIN"/>
    <property type="match status" value="1"/>
</dbReference>
<name>M4B609_HYAAE</name>
<dbReference type="GO" id="GO:0006508">
    <property type="term" value="P:proteolysis"/>
    <property type="evidence" value="ECO:0007669"/>
    <property type="project" value="UniProtKB-KW"/>
</dbReference>
<comment type="caution">
    <text evidence="6">Lacks conserved residue(s) required for the propagation of feature annotation.</text>
</comment>
<sequence>MQWVDKRLPVDEKLVNLDQVEGLLCNVVLSTVWSSLWMSRHWFAIRKIRGVCYNLDSKLATPMELVNTGECELFVVLKESTTMEQTHLSGGNDDL</sequence>
<reference evidence="8" key="2">
    <citation type="submission" date="2015-06" db="UniProtKB">
        <authorList>
            <consortium name="EnsemblProtists"/>
        </authorList>
    </citation>
    <scope>IDENTIFICATION</scope>
    <source>
        <strain evidence="8">Emoy2</strain>
    </source>
</reference>
<keyword evidence="4" id="KW-0833">Ubl conjugation pathway</keyword>
<dbReference type="PROSITE" id="PS50957">
    <property type="entry name" value="JOSEPHIN"/>
    <property type="match status" value="1"/>
</dbReference>
<reference evidence="9" key="1">
    <citation type="journal article" date="2010" name="Science">
        <title>Signatures of adaptation to obligate biotrophy in the Hyaloperonospora arabidopsidis genome.</title>
        <authorList>
            <person name="Baxter L."/>
            <person name="Tripathy S."/>
            <person name="Ishaque N."/>
            <person name="Boot N."/>
            <person name="Cabral A."/>
            <person name="Kemen E."/>
            <person name="Thines M."/>
            <person name="Ah-Fong A."/>
            <person name="Anderson R."/>
            <person name="Badejoko W."/>
            <person name="Bittner-Eddy P."/>
            <person name="Boore J.L."/>
            <person name="Chibucos M.C."/>
            <person name="Coates M."/>
            <person name="Dehal P."/>
            <person name="Delehaunty K."/>
            <person name="Dong S."/>
            <person name="Downton P."/>
            <person name="Dumas B."/>
            <person name="Fabro G."/>
            <person name="Fronick C."/>
            <person name="Fuerstenberg S.I."/>
            <person name="Fulton L."/>
            <person name="Gaulin E."/>
            <person name="Govers F."/>
            <person name="Hughes L."/>
            <person name="Humphray S."/>
            <person name="Jiang R.H."/>
            <person name="Judelson H."/>
            <person name="Kamoun S."/>
            <person name="Kyung K."/>
            <person name="Meijer H."/>
            <person name="Minx P."/>
            <person name="Morris P."/>
            <person name="Nelson J."/>
            <person name="Phuntumart V."/>
            <person name="Qutob D."/>
            <person name="Rehmany A."/>
            <person name="Rougon-Cardoso A."/>
            <person name="Ryden P."/>
            <person name="Torto-Alalibo T."/>
            <person name="Studholme D."/>
            <person name="Wang Y."/>
            <person name="Win J."/>
            <person name="Wood J."/>
            <person name="Clifton S.W."/>
            <person name="Rogers J."/>
            <person name="Van den Ackerveken G."/>
            <person name="Jones J.D."/>
            <person name="McDowell J.M."/>
            <person name="Beynon J."/>
            <person name="Tyler B.M."/>
        </authorList>
    </citation>
    <scope>NUCLEOTIDE SEQUENCE [LARGE SCALE GENOMIC DNA]</scope>
    <source>
        <strain evidence="9">Emoy2</strain>
    </source>
</reference>
<evidence type="ECO:0000313" key="9">
    <source>
        <dbReference type="Proteomes" id="UP000011713"/>
    </source>
</evidence>
<dbReference type="InterPro" id="IPR040053">
    <property type="entry name" value="JOSD1/2"/>
</dbReference>
<comment type="catalytic activity">
    <reaction evidence="1">
        <text>Thiol-dependent hydrolysis of ester, thioester, amide, peptide and isopeptide bonds formed by the C-terminal Gly of ubiquitin (a 76-residue protein attached to proteins as an intracellular targeting signal).</text>
        <dbReference type="EC" id="3.4.19.12"/>
    </reaction>
</comment>
<organism evidence="8 9">
    <name type="scientific">Hyaloperonospora arabidopsidis (strain Emoy2)</name>
    <name type="common">Downy mildew agent</name>
    <name type="synonym">Peronospora arabidopsidis</name>
    <dbReference type="NCBI Taxonomy" id="559515"/>
    <lineage>
        <taxon>Eukaryota</taxon>
        <taxon>Sar</taxon>
        <taxon>Stramenopiles</taxon>
        <taxon>Oomycota</taxon>
        <taxon>Peronosporomycetes</taxon>
        <taxon>Peronosporales</taxon>
        <taxon>Peronosporaceae</taxon>
        <taxon>Hyaloperonospora</taxon>
    </lineage>
</organism>
<dbReference type="eggNOG" id="KOG2934">
    <property type="taxonomic scope" value="Eukaryota"/>
</dbReference>
<dbReference type="Pfam" id="PF02099">
    <property type="entry name" value="Josephin"/>
    <property type="match status" value="1"/>
</dbReference>
<dbReference type="VEuPathDB" id="FungiDB:HpaG801709"/>
<dbReference type="EMBL" id="JH598461">
    <property type="status" value="NOT_ANNOTATED_CDS"/>
    <property type="molecule type" value="Genomic_DNA"/>
</dbReference>
<dbReference type="InParanoid" id="M4B609"/>
<proteinExistence type="predicted"/>
<dbReference type="Gene3D" id="3.90.70.40">
    <property type="match status" value="1"/>
</dbReference>
<keyword evidence="9" id="KW-1185">Reference proteome</keyword>
<dbReference type="PANTHER" id="PTHR13291">
    <property type="entry name" value="JOSEPHIN 1, 2"/>
    <property type="match status" value="1"/>
</dbReference>
<dbReference type="AlphaFoldDB" id="M4B609"/>
<dbReference type="STRING" id="559515.M4B609"/>
<dbReference type="GO" id="GO:0016579">
    <property type="term" value="P:protein deubiquitination"/>
    <property type="evidence" value="ECO:0007669"/>
    <property type="project" value="InterPro"/>
</dbReference>
<dbReference type="EnsemblProtists" id="HpaT801709">
    <property type="protein sequence ID" value="HpaP801709"/>
    <property type="gene ID" value="HpaG801709"/>
</dbReference>
<dbReference type="InterPro" id="IPR006155">
    <property type="entry name" value="Josephin"/>
</dbReference>